<name>A0A918V4R5_9ACTN</name>
<dbReference type="InterPro" id="IPR006162">
    <property type="entry name" value="Ppantetheine_attach_site"/>
</dbReference>
<sequence>MENTPAVDELVLAAWCDILDVRSPSPDDDFFDLGGNSLLAVTLVERIEDALGAEIPLEEFFLDGRLASLLDSARTAAK</sequence>
<dbReference type="InterPro" id="IPR009081">
    <property type="entry name" value="PP-bd_ACP"/>
</dbReference>
<dbReference type="GO" id="GO:0017000">
    <property type="term" value="P:antibiotic biosynthetic process"/>
    <property type="evidence" value="ECO:0007669"/>
    <property type="project" value="UniProtKB-ARBA"/>
</dbReference>
<dbReference type="AlphaFoldDB" id="A0A918V4R5"/>
<protein>
    <recommendedName>
        <fullName evidence="3">Carrier domain-containing protein</fullName>
    </recommendedName>
</protein>
<evidence type="ECO:0000256" key="1">
    <source>
        <dbReference type="ARBA" id="ARBA00022450"/>
    </source>
</evidence>
<organism evidence="4 5">
    <name type="scientific">Streptomyces echinoruber</name>
    <dbReference type="NCBI Taxonomy" id="68898"/>
    <lineage>
        <taxon>Bacteria</taxon>
        <taxon>Bacillati</taxon>
        <taxon>Actinomycetota</taxon>
        <taxon>Actinomycetes</taxon>
        <taxon>Kitasatosporales</taxon>
        <taxon>Streptomycetaceae</taxon>
        <taxon>Streptomyces</taxon>
    </lineage>
</organism>
<comment type="caution">
    <text evidence="4">The sequence shown here is derived from an EMBL/GenBank/DDBJ whole genome shotgun (WGS) entry which is preliminary data.</text>
</comment>
<dbReference type="GO" id="GO:0031177">
    <property type="term" value="F:phosphopantetheine binding"/>
    <property type="evidence" value="ECO:0007669"/>
    <property type="project" value="InterPro"/>
</dbReference>
<evidence type="ECO:0000313" key="5">
    <source>
        <dbReference type="Proteomes" id="UP000623010"/>
    </source>
</evidence>
<gene>
    <name evidence="4" type="ORF">GCM10010389_05390</name>
</gene>
<dbReference type="GO" id="GO:0044550">
    <property type="term" value="P:secondary metabolite biosynthetic process"/>
    <property type="evidence" value="ECO:0007669"/>
    <property type="project" value="TreeGrafter"/>
</dbReference>
<keyword evidence="5" id="KW-1185">Reference proteome</keyword>
<dbReference type="PANTHER" id="PTHR45527">
    <property type="entry name" value="NONRIBOSOMAL PEPTIDE SYNTHETASE"/>
    <property type="match status" value="1"/>
</dbReference>
<dbReference type="PROSITE" id="PS00012">
    <property type="entry name" value="PHOSPHOPANTETHEINE"/>
    <property type="match status" value="1"/>
</dbReference>
<dbReference type="EMBL" id="BMWH01000001">
    <property type="protein sequence ID" value="GGZ70809.1"/>
    <property type="molecule type" value="Genomic_DNA"/>
</dbReference>
<dbReference type="GO" id="GO:0005737">
    <property type="term" value="C:cytoplasm"/>
    <property type="evidence" value="ECO:0007669"/>
    <property type="project" value="TreeGrafter"/>
</dbReference>
<reference evidence="4" key="2">
    <citation type="submission" date="2020-09" db="EMBL/GenBank/DDBJ databases">
        <authorList>
            <person name="Sun Q."/>
            <person name="Ohkuma M."/>
        </authorList>
    </citation>
    <scope>NUCLEOTIDE SEQUENCE</scope>
    <source>
        <strain evidence="4">JCM 5016</strain>
    </source>
</reference>
<evidence type="ECO:0000259" key="3">
    <source>
        <dbReference type="PROSITE" id="PS50075"/>
    </source>
</evidence>
<reference evidence="4" key="1">
    <citation type="journal article" date="2014" name="Int. J. Syst. Evol. Microbiol.">
        <title>Complete genome sequence of Corynebacterium casei LMG S-19264T (=DSM 44701T), isolated from a smear-ripened cheese.</title>
        <authorList>
            <consortium name="US DOE Joint Genome Institute (JGI-PGF)"/>
            <person name="Walter F."/>
            <person name="Albersmeier A."/>
            <person name="Kalinowski J."/>
            <person name="Ruckert C."/>
        </authorList>
    </citation>
    <scope>NUCLEOTIDE SEQUENCE</scope>
    <source>
        <strain evidence="4">JCM 5016</strain>
    </source>
</reference>
<proteinExistence type="predicted"/>
<feature type="domain" description="Carrier" evidence="3">
    <location>
        <begin position="2"/>
        <end position="77"/>
    </location>
</feature>
<dbReference type="GO" id="GO:0043041">
    <property type="term" value="P:amino acid activation for nonribosomal peptide biosynthetic process"/>
    <property type="evidence" value="ECO:0007669"/>
    <property type="project" value="TreeGrafter"/>
</dbReference>
<dbReference type="Pfam" id="PF00550">
    <property type="entry name" value="PP-binding"/>
    <property type="match status" value="1"/>
</dbReference>
<dbReference type="SUPFAM" id="SSF47336">
    <property type="entry name" value="ACP-like"/>
    <property type="match status" value="1"/>
</dbReference>
<dbReference type="InterPro" id="IPR036736">
    <property type="entry name" value="ACP-like_sf"/>
</dbReference>
<dbReference type="SMART" id="SM00823">
    <property type="entry name" value="PKS_PP"/>
    <property type="match status" value="1"/>
</dbReference>
<evidence type="ECO:0000313" key="4">
    <source>
        <dbReference type="EMBL" id="GGZ70809.1"/>
    </source>
</evidence>
<dbReference type="PANTHER" id="PTHR45527:SF1">
    <property type="entry name" value="FATTY ACID SYNTHASE"/>
    <property type="match status" value="1"/>
</dbReference>
<accession>A0A918V4R5</accession>
<evidence type="ECO:0000256" key="2">
    <source>
        <dbReference type="ARBA" id="ARBA00022553"/>
    </source>
</evidence>
<dbReference type="RefSeq" id="WP_190055612.1">
    <property type="nucleotide sequence ID" value="NZ_BMWH01000001.1"/>
</dbReference>
<keyword evidence="2" id="KW-0597">Phosphoprotein</keyword>
<dbReference type="Proteomes" id="UP000623010">
    <property type="component" value="Unassembled WGS sequence"/>
</dbReference>
<dbReference type="Gene3D" id="1.10.1200.10">
    <property type="entry name" value="ACP-like"/>
    <property type="match status" value="1"/>
</dbReference>
<dbReference type="PROSITE" id="PS50075">
    <property type="entry name" value="CARRIER"/>
    <property type="match status" value="1"/>
</dbReference>
<keyword evidence="1" id="KW-0596">Phosphopantetheine</keyword>
<dbReference type="InterPro" id="IPR020806">
    <property type="entry name" value="PKS_PP-bd"/>
</dbReference>